<evidence type="ECO:0000256" key="1">
    <source>
        <dbReference type="SAM" id="MobiDB-lite"/>
    </source>
</evidence>
<dbReference type="GO" id="GO:0000155">
    <property type="term" value="F:phosphorelay sensor kinase activity"/>
    <property type="evidence" value="ECO:0007669"/>
    <property type="project" value="InterPro"/>
</dbReference>
<evidence type="ECO:0000313" key="4">
    <source>
        <dbReference type="Proteomes" id="UP000199614"/>
    </source>
</evidence>
<reference evidence="3 4" key="1">
    <citation type="submission" date="2016-10" db="EMBL/GenBank/DDBJ databases">
        <authorList>
            <person name="de Groot N.N."/>
        </authorList>
    </citation>
    <scope>NUCLEOTIDE SEQUENCE [LARGE SCALE GENOMIC DNA]</scope>
    <source>
        <strain evidence="3 4">CGMCC 4.1877</strain>
    </source>
</reference>
<organism evidence="3 4">
    <name type="scientific">Pseudonocardia ammonioxydans</name>
    <dbReference type="NCBI Taxonomy" id="260086"/>
    <lineage>
        <taxon>Bacteria</taxon>
        <taxon>Bacillati</taxon>
        <taxon>Actinomycetota</taxon>
        <taxon>Actinomycetes</taxon>
        <taxon>Pseudonocardiales</taxon>
        <taxon>Pseudonocardiaceae</taxon>
        <taxon>Pseudonocardia</taxon>
    </lineage>
</organism>
<protein>
    <submittedName>
        <fullName evidence="3">Histidine kinase</fullName>
    </submittedName>
</protein>
<dbReference type="EMBL" id="FOUY01000001">
    <property type="protein sequence ID" value="SFM59087.1"/>
    <property type="molecule type" value="Genomic_DNA"/>
</dbReference>
<name>A0A1I4S3N5_PSUAM</name>
<dbReference type="Proteomes" id="UP000199614">
    <property type="component" value="Unassembled WGS sequence"/>
</dbReference>
<evidence type="ECO:0000259" key="2">
    <source>
        <dbReference type="Pfam" id="PF07730"/>
    </source>
</evidence>
<keyword evidence="3" id="KW-0808">Transferase</keyword>
<dbReference type="Gene3D" id="1.20.5.1930">
    <property type="match status" value="1"/>
</dbReference>
<feature type="compositionally biased region" description="Basic and acidic residues" evidence="1">
    <location>
        <begin position="1"/>
        <end position="11"/>
    </location>
</feature>
<feature type="domain" description="Signal transduction histidine kinase subgroup 3 dimerisation and phosphoacceptor" evidence="2">
    <location>
        <begin position="30"/>
        <end position="95"/>
    </location>
</feature>
<dbReference type="AlphaFoldDB" id="A0A1I4S3N5"/>
<gene>
    <name evidence="3" type="ORF">SAMN05216207_1001226</name>
</gene>
<dbReference type="Pfam" id="PF07730">
    <property type="entry name" value="HisKA_3"/>
    <property type="match status" value="1"/>
</dbReference>
<dbReference type="GO" id="GO:0016020">
    <property type="term" value="C:membrane"/>
    <property type="evidence" value="ECO:0007669"/>
    <property type="project" value="InterPro"/>
</dbReference>
<accession>A0A1I4S3N5</accession>
<keyword evidence="4" id="KW-1185">Reference proteome</keyword>
<sequence>MTVDPACRDGDAVPPPGPGRVTGWSQWSQRRGLERRLHDGAALRVSALALRLGLVRCRLPEDDVELHAAVDGMQDELHAVLQELRGIAAALYPPLLDEAGLGPALREEADRRGVGVTLDVPDNRFGATAEGAAYFAVAASLAARPAGRITVAAHRDGADLLLRVHGVPRAHAAHFREGAEPLGGSVGVGGGDPVTITARFPCG</sequence>
<dbReference type="STRING" id="260086.SAMN05216207_1001226"/>
<dbReference type="OrthoDB" id="3696704at2"/>
<evidence type="ECO:0000313" key="3">
    <source>
        <dbReference type="EMBL" id="SFM59087.1"/>
    </source>
</evidence>
<feature type="region of interest" description="Disordered" evidence="1">
    <location>
        <begin position="1"/>
        <end position="24"/>
    </location>
</feature>
<keyword evidence="3" id="KW-0418">Kinase</keyword>
<proteinExistence type="predicted"/>
<dbReference type="InterPro" id="IPR011712">
    <property type="entry name" value="Sig_transdc_His_kin_sub3_dim/P"/>
</dbReference>
<dbReference type="GO" id="GO:0046983">
    <property type="term" value="F:protein dimerization activity"/>
    <property type="evidence" value="ECO:0007669"/>
    <property type="project" value="InterPro"/>
</dbReference>
<dbReference type="RefSeq" id="WP_093335806.1">
    <property type="nucleotide sequence ID" value="NZ_FOUY01000001.1"/>
</dbReference>